<proteinExistence type="predicted"/>
<gene>
    <name evidence="3" type="ORF">F8388_005329</name>
</gene>
<keyword evidence="2" id="KW-0812">Transmembrane</keyword>
<feature type="compositionally biased region" description="Polar residues" evidence="1">
    <location>
        <begin position="48"/>
        <end position="67"/>
    </location>
</feature>
<feature type="transmembrane region" description="Helical" evidence="2">
    <location>
        <begin position="20"/>
        <end position="41"/>
    </location>
</feature>
<evidence type="ECO:0000256" key="2">
    <source>
        <dbReference type="SAM" id="Phobius"/>
    </source>
</evidence>
<protein>
    <submittedName>
        <fullName evidence="3">Uncharacterized protein</fullName>
    </submittedName>
</protein>
<name>A0A7J6ENF9_CANSA</name>
<dbReference type="EMBL" id="JAATIP010000218">
    <property type="protein sequence ID" value="KAF4359220.1"/>
    <property type="molecule type" value="Genomic_DNA"/>
</dbReference>
<feature type="region of interest" description="Disordered" evidence="1">
    <location>
        <begin position="183"/>
        <end position="203"/>
    </location>
</feature>
<evidence type="ECO:0000313" key="3">
    <source>
        <dbReference type="EMBL" id="KAF4359220.1"/>
    </source>
</evidence>
<keyword evidence="2" id="KW-0472">Membrane</keyword>
<evidence type="ECO:0000256" key="1">
    <source>
        <dbReference type="SAM" id="MobiDB-lite"/>
    </source>
</evidence>
<feature type="region of interest" description="Disordered" evidence="1">
    <location>
        <begin position="48"/>
        <end position="71"/>
    </location>
</feature>
<organism evidence="3 4">
    <name type="scientific">Cannabis sativa</name>
    <name type="common">Hemp</name>
    <name type="synonym">Marijuana</name>
    <dbReference type="NCBI Taxonomy" id="3483"/>
    <lineage>
        <taxon>Eukaryota</taxon>
        <taxon>Viridiplantae</taxon>
        <taxon>Streptophyta</taxon>
        <taxon>Embryophyta</taxon>
        <taxon>Tracheophyta</taxon>
        <taxon>Spermatophyta</taxon>
        <taxon>Magnoliopsida</taxon>
        <taxon>eudicotyledons</taxon>
        <taxon>Gunneridae</taxon>
        <taxon>Pentapetalae</taxon>
        <taxon>rosids</taxon>
        <taxon>fabids</taxon>
        <taxon>Rosales</taxon>
        <taxon>Cannabaceae</taxon>
        <taxon>Cannabis</taxon>
    </lineage>
</organism>
<keyword evidence="2" id="KW-1133">Transmembrane helix</keyword>
<accession>A0A7J6ENF9</accession>
<dbReference type="Proteomes" id="UP000525078">
    <property type="component" value="Unassembled WGS sequence"/>
</dbReference>
<comment type="caution">
    <text evidence="3">The sequence shown here is derived from an EMBL/GenBank/DDBJ whole genome shotgun (WGS) entry which is preliminary data.</text>
</comment>
<evidence type="ECO:0000313" key="4">
    <source>
        <dbReference type="Proteomes" id="UP000525078"/>
    </source>
</evidence>
<dbReference type="AlphaFoldDB" id="A0A7J6ENF9"/>
<sequence>MISSSNTPKLYTSTLNVIGMLLYHSGATYPFVPLMLVLTMPKEPLPTSSLKSSVASNPKLTPSTNKKLTNKEVPKRIEPAIIKTFWLFVFEDEDDEEEGFSRGKSDFLTLMKAIASAVAEVSHNHLMASQHLSSLQLCNDSQLNSLNLPRNFEENSSNTRFQIKMGKGNSKFNLGRNRFRPEIPKRPKHGFQTQPSSPCSPFSSSSSSMISLSVLSIWFDWTEPNTDAHSRACQKRKALHDNKP</sequence>
<reference evidence="3 4" key="1">
    <citation type="journal article" date="2020" name="bioRxiv">
        <title>Sequence and annotation of 42 cannabis genomes reveals extensive copy number variation in cannabinoid synthesis and pathogen resistance genes.</title>
        <authorList>
            <person name="Mckernan K.J."/>
            <person name="Helbert Y."/>
            <person name="Kane L.T."/>
            <person name="Ebling H."/>
            <person name="Zhang L."/>
            <person name="Liu B."/>
            <person name="Eaton Z."/>
            <person name="Mclaughlin S."/>
            <person name="Kingan S."/>
            <person name="Baybayan P."/>
            <person name="Concepcion G."/>
            <person name="Jordan M."/>
            <person name="Riva A."/>
            <person name="Barbazuk W."/>
            <person name="Harkins T."/>
        </authorList>
    </citation>
    <scope>NUCLEOTIDE SEQUENCE [LARGE SCALE GENOMIC DNA]</scope>
    <source>
        <strain evidence="4">cv. Jamaican Lion 4</strain>
        <tissue evidence="3">Leaf</tissue>
    </source>
</reference>